<dbReference type="Pfam" id="PF07883">
    <property type="entry name" value="Cupin_2"/>
    <property type="match status" value="1"/>
</dbReference>
<organism evidence="2 3">
    <name type="scientific">Thermogutta terrifontis</name>
    <dbReference type="NCBI Taxonomy" id="1331910"/>
    <lineage>
        <taxon>Bacteria</taxon>
        <taxon>Pseudomonadati</taxon>
        <taxon>Planctomycetota</taxon>
        <taxon>Planctomycetia</taxon>
        <taxon>Pirellulales</taxon>
        <taxon>Thermoguttaceae</taxon>
        <taxon>Thermogutta</taxon>
    </lineage>
</organism>
<dbReference type="OrthoDB" id="9793184at2"/>
<keyword evidence="3" id="KW-1185">Reference proteome</keyword>
<sequence>MSNPEPAQNLFARPLELPQLLSVQSQAIVSRILVKHPSGSITLFAFDEGQSVEEHTAPFDAMIHVLEGEAEVSIAGEWHLVRAGEAILLPANVPHAIRAPKAFKMVLVMLRRPSQ</sequence>
<evidence type="ECO:0000313" key="3">
    <source>
        <dbReference type="Proteomes" id="UP000215086"/>
    </source>
</evidence>
<protein>
    <recommendedName>
        <fullName evidence="1">NHR domain-containing protein</fullName>
    </recommendedName>
</protein>
<dbReference type="InterPro" id="IPR014710">
    <property type="entry name" value="RmlC-like_jellyroll"/>
</dbReference>
<name>A0A286R9W7_9BACT</name>
<dbReference type="PANTHER" id="PTHR37694:SF1">
    <property type="entry name" value="SLR8022 PROTEIN"/>
    <property type="match status" value="1"/>
</dbReference>
<dbReference type="KEGG" id="ttf:THTE_0156"/>
<dbReference type="AlphaFoldDB" id="A0A286R9W7"/>
<dbReference type="CDD" id="cd02230">
    <property type="entry name" value="cupin_HP0902-like"/>
    <property type="match status" value="1"/>
</dbReference>
<proteinExistence type="predicted"/>
<feature type="domain" description="NHR" evidence="1">
    <location>
        <begin position="75"/>
        <end position="115"/>
    </location>
</feature>
<dbReference type="Proteomes" id="UP000215086">
    <property type="component" value="Chromosome"/>
</dbReference>
<dbReference type="InterPro" id="IPR006573">
    <property type="entry name" value="NHR_dom"/>
</dbReference>
<gene>
    <name evidence="2" type="ORF">THTE_0156</name>
</gene>
<accession>A0A286R9W7</accession>
<reference evidence="2 3" key="1">
    <citation type="journal article" name="Front. Microbiol.">
        <title>Sugar Metabolism of the First Thermophilic Planctomycete Thermogutta terrifontis: Comparative Genomic and Transcriptomic Approaches.</title>
        <authorList>
            <person name="Elcheninov A.G."/>
            <person name="Menzel P."/>
            <person name="Gudbergsdottir S.R."/>
            <person name="Slesarev A.I."/>
            <person name="Kadnikov V.V."/>
            <person name="Krogh A."/>
            <person name="Bonch-Osmolovskaya E.A."/>
            <person name="Peng X."/>
            <person name="Kublanov I.V."/>
        </authorList>
    </citation>
    <scope>NUCLEOTIDE SEQUENCE [LARGE SCALE GENOMIC DNA]</scope>
    <source>
        <strain evidence="2 3">R1</strain>
    </source>
</reference>
<dbReference type="PANTHER" id="PTHR37694">
    <property type="entry name" value="SLR8022 PROTEIN"/>
    <property type="match status" value="1"/>
</dbReference>
<dbReference type="RefSeq" id="WP_095413592.1">
    <property type="nucleotide sequence ID" value="NZ_CP018477.1"/>
</dbReference>
<dbReference type="InterPro" id="IPR011051">
    <property type="entry name" value="RmlC_Cupin_sf"/>
</dbReference>
<evidence type="ECO:0000259" key="1">
    <source>
        <dbReference type="PROSITE" id="PS51065"/>
    </source>
</evidence>
<dbReference type="SUPFAM" id="SSF51182">
    <property type="entry name" value="RmlC-like cupins"/>
    <property type="match status" value="1"/>
</dbReference>
<dbReference type="EMBL" id="CP018477">
    <property type="protein sequence ID" value="ASV72758.1"/>
    <property type="molecule type" value="Genomic_DNA"/>
</dbReference>
<evidence type="ECO:0000313" key="2">
    <source>
        <dbReference type="EMBL" id="ASV72758.1"/>
    </source>
</evidence>
<dbReference type="InterPro" id="IPR013096">
    <property type="entry name" value="Cupin_2"/>
</dbReference>
<dbReference type="PROSITE" id="PS51065">
    <property type="entry name" value="NHR"/>
    <property type="match status" value="1"/>
</dbReference>
<dbReference type="Gene3D" id="2.60.120.10">
    <property type="entry name" value="Jelly Rolls"/>
    <property type="match status" value="1"/>
</dbReference>